<dbReference type="SMART" id="SM00382">
    <property type="entry name" value="AAA"/>
    <property type="match status" value="1"/>
</dbReference>
<dbReference type="Gene3D" id="3.30.450.90">
    <property type="match status" value="1"/>
</dbReference>
<evidence type="ECO:0000256" key="2">
    <source>
        <dbReference type="ARBA" id="ARBA00022741"/>
    </source>
</evidence>
<dbReference type="PROSITE" id="PS00662">
    <property type="entry name" value="T2SP_E"/>
    <property type="match status" value="1"/>
</dbReference>
<keyword evidence="2" id="KW-0547">Nucleotide-binding</keyword>
<dbReference type="CDD" id="cd01129">
    <property type="entry name" value="PulE-GspE-like"/>
    <property type="match status" value="1"/>
</dbReference>
<gene>
    <name evidence="5" type="ORF">A3I42_04020</name>
</gene>
<dbReference type="Pfam" id="PF00437">
    <property type="entry name" value="T2SSE"/>
    <property type="match status" value="1"/>
</dbReference>
<sequence>MLPKIYVPMHGVDIPEDTLKKFKESITNVMDLTDKFASVSLTDLIVLLMAASIAVDASDVHIEAEESGVAVRFRIDGILHTIATIDRERYHALVSRLKLLSGLKINVEDRPQDGRATLNLEGERVDVRVSTLPTAFGESIVMRLLRGEAIRLSFDDLGFGPFVGVALRREVERPNGMIVVCGPTGSGKTTTLYAVLRLLNDPSTKIITIEDPIEYKLEGINQSQVDPSHEYTFANGLRSIVRQDPDVILVGEIRDLETVDIALQAALTGHLVFSTLHTNDAAGAIPRFLSMGAKPYLLAPALSDVLAQRLVRRVCKKCALPGPLPPEYAERVQAALISLPAAVASEAHKIQAQYVAAKGCPVCQGIGYKGRIGIYELLRMSSDIERVILSGAISEYQIRDLAVKAGMMTMLQDGILKAMAGMTTLEEVFRVAQ</sequence>
<dbReference type="InterPro" id="IPR001482">
    <property type="entry name" value="T2SS/T4SS_dom"/>
</dbReference>
<evidence type="ECO:0000256" key="1">
    <source>
        <dbReference type="ARBA" id="ARBA00006611"/>
    </source>
</evidence>
<comment type="caution">
    <text evidence="5">The sequence shown here is derived from an EMBL/GenBank/DDBJ whole genome shotgun (WGS) entry which is preliminary data.</text>
</comment>
<dbReference type="SUPFAM" id="SSF52540">
    <property type="entry name" value="P-loop containing nucleoside triphosphate hydrolases"/>
    <property type="match status" value="1"/>
</dbReference>
<dbReference type="Proteomes" id="UP000178264">
    <property type="component" value="Unassembled WGS sequence"/>
</dbReference>
<dbReference type="GO" id="GO:0016887">
    <property type="term" value="F:ATP hydrolysis activity"/>
    <property type="evidence" value="ECO:0007669"/>
    <property type="project" value="TreeGrafter"/>
</dbReference>
<dbReference type="Gene3D" id="3.40.50.300">
    <property type="entry name" value="P-loop containing nucleotide triphosphate hydrolases"/>
    <property type="match status" value="1"/>
</dbReference>
<dbReference type="PANTHER" id="PTHR30258">
    <property type="entry name" value="TYPE II SECRETION SYSTEM PROTEIN GSPE-RELATED"/>
    <property type="match status" value="1"/>
</dbReference>
<dbReference type="InterPro" id="IPR003593">
    <property type="entry name" value="AAA+_ATPase"/>
</dbReference>
<accession>A0A1F7VED8</accession>
<dbReference type="AlphaFoldDB" id="A0A1F7VED8"/>
<organism evidence="5 6">
    <name type="scientific">Candidatus Uhrbacteria bacterium RIFCSPLOWO2_02_FULL_49_11</name>
    <dbReference type="NCBI Taxonomy" id="1802409"/>
    <lineage>
        <taxon>Bacteria</taxon>
        <taxon>Candidatus Uhriibacteriota</taxon>
    </lineage>
</organism>
<feature type="domain" description="Bacterial type II secretion system protein E" evidence="4">
    <location>
        <begin position="241"/>
        <end position="255"/>
    </location>
</feature>
<keyword evidence="3" id="KW-0067">ATP-binding</keyword>
<dbReference type="InterPro" id="IPR027417">
    <property type="entry name" value="P-loop_NTPase"/>
</dbReference>
<proteinExistence type="inferred from homology"/>
<reference evidence="5 6" key="1">
    <citation type="journal article" date="2016" name="Nat. Commun.">
        <title>Thousands of microbial genomes shed light on interconnected biogeochemical processes in an aquifer system.</title>
        <authorList>
            <person name="Anantharaman K."/>
            <person name="Brown C.T."/>
            <person name="Hug L.A."/>
            <person name="Sharon I."/>
            <person name="Castelle C.J."/>
            <person name="Probst A.J."/>
            <person name="Thomas B.C."/>
            <person name="Singh A."/>
            <person name="Wilkins M.J."/>
            <person name="Karaoz U."/>
            <person name="Brodie E.L."/>
            <person name="Williams K.H."/>
            <person name="Hubbard S.S."/>
            <person name="Banfield J.F."/>
        </authorList>
    </citation>
    <scope>NUCLEOTIDE SEQUENCE [LARGE SCALE GENOMIC DNA]</scope>
</reference>
<name>A0A1F7VED8_9BACT</name>
<dbReference type="GO" id="GO:0005886">
    <property type="term" value="C:plasma membrane"/>
    <property type="evidence" value="ECO:0007669"/>
    <property type="project" value="TreeGrafter"/>
</dbReference>
<evidence type="ECO:0000313" key="5">
    <source>
        <dbReference type="EMBL" id="OGL88813.1"/>
    </source>
</evidence>
<protein>
    <recommendedName>
        <fullName evidence="4">Bacterial type II secretion system protein E domain-containing protein</fullName>
    </recommendedName>
</protein>
<dbReference type="EMBL" id="MGER01000010">
    <property type="protein sequence ID" value="OGL88813.1"/>
    <property type="molecule type" value="Genomic_DNA"/>
</dbReference>
<dbReference type="GO" id="GO:0005524">
    <property type="term" value="F:ATP binding"/>
    <property type="evidence" value="ECO:0007669"/>
    <property type="project" value="UniProtKB-KW"/>
</dbReference>
<evidence type="ECO:0000313" key="6">
    <source>
        <dbReference type="Proteomes" id="UP000178264"/>
    </source>
</evidence>
<comment type="similarity">
    <text evidence="1">Belongs to the GSP E family.</text>
</comment>
<dbReference type="PANTHER" id="PTHR30258:SF2">
    <property type="entry name" value="COMG OPERON PROTEIN 1"/>
    <property type="match status" value="1"/>
</dbReference>
<evidence type="ECO:0000259" key="4">
    <source>
        <dbReference type="PROSITE" id="PS00662"/>
    </source>
</evidence>
<evidence type="ECO:0000256" key="3">
    <source>
        <dbReference type="ARBA" id="ARBA00022840"/>
    </source>
</evidence>